<dbReference type="CDD" id="cd24015">
    <property type="entry name" value="ASKHA_NBD_PanK-III"/>
    <property type="match status" value="1"/>
</dbReference>
<dbReference type="Pfam" id="PF03309">
    <property type="entry name" value="Pan_kinase"/>
    <property type="match status" value="1"/>
</dbReference>
<feature type="binding site" evidence="16">
    <location>
        <position position="126"/>
    </location>
    <ligand>
        <name>ATP</name>
        <dbReference type="ChEBI" id="CHEBI:30616"/>
    </ligand>
</feature>
<keyword evidence="9 16" id="KW-0547">Nucleotide-binding</keyword>
<keyword evidence="12 16" id="KW-0630">Potassium</keyword>
<dbReference type="Proteomes" id="UP000291334">
    <property type="component" value="Unassembled WGS sequence"/>
</dbReference>
<evidence type="ECO:0000256" key="13">
    <source>
        <dbReference type="ARBA" id="ARBA00022993"/>
    </source>
</evidence>
<evidence type="ECO:0000256" key="9">
    <source>
        <dbReference type="ARBA" id="ARBA00022741"/>
    </source>
</evidence>
<dbReference type="GO" id="GO:0046872">
    <property type="term" value="F:metal ion binding"/>
    <property type="evidence" value="ECO:0007669"/>
    <property type="project" value="UniProtKB-KW"/>
</dbReference>
<feature type="active site" description="Proton acceptor" evidence="16">
    <location>
        <position position="103"/>
    </location>
</feature>
<comment type="subunit">
    <text evidence="5 16">Homodimer.</text>
</comment>
<dbReference type="InterPro" id="IPR004619">
    <property type="entry name" value="Type_III_PanK"/>
</dbReference>
<evidence type="ECO:0000256" key="2">
    <source>
        <dbReference type="ARBA" id="ARBA00001958"/>
    </source>
</evidence>
<evidence type="ECO:0000256" key="4">
    <source>
        <dbReference type="ARBA" id="ARBA00005225"/>
    </source>
</evidence>
<feature type="binding site" evidence="16">
    <location>
        <position position="123"/>
    </location>
    <ligand>
        <name>K(+)</name>
        <dbReference type="ChEBI" id="CHEBI:29103"/>
    </ligand>
</feature>
<evidence type="ECO:0000313" key="20">
    <source>
        <dbReference type="Proteomes" id="UP000293172"/>
    </source>
</evidence>
<evidence type="ECO:0000313" key="18">
    <source>
        <dbReference type="EMBL" id="TBV09132.1"/>
    </source>
</evidence>
<organism evidence="17 20">
    <name type="scientific">Phytopseudomonas dryadis</name>
    <dbReference type="NCBI Taxonomy" id="2487520"/>
    <lineage>
        <taxon>Bacteria</taxon>
        <taxon>Pseudomonadati</taxon>
        <taxon>Pseudomonadota</taxon>
        <taxon>Gammaproteobacteria</taxon>
        <taxon>Pseudomonadales</taxon>
        <taxon>Pseudomonadaceae</taxon>
        <taxon>Phytopseudomonas</taxon>
    </lineage>
</organism>
<dbReference type="PANTHER" id="PTHR34265">
    <property type="entry name" value="TYPE III PANTOTHENATE KINASE"/>
    <property type="match status" value="1"/>
</dbReference>
<dbReference type="GO" id="GO:0005737">
    <property type="term" value="C:cytoplasm"/>
    <property type="evidence" value="ECO:0007669"/>
    <property type="project" value="UniProtKB-SubCell"/>
</dbReference>
<comment type="function">
    <text evidence="16">Catalyzes the phosphorylation of pantothenate (Pan), the first step in CoA biosynthesis.</text>
</comment>
<evidence type="ECO:0000313" key="17">
    <source>
        <dbReference type="EMBL" id="TBU95971.1"/>
    </source>
</evidence>
<dbReference type="EMBL" id="QJUL01000006">
    <property type="protein sequence ID" value="TBU95971.1"/>
    <property type="molecule type" value="Genomic_DNA"/>
</dbReference>
<proteinExistence type="inferred from homology"/>
<dbReference type="Gene3D" id="3.30.420.40">
    <property type="match status" value="2"/>
</dbReference>
<evidence type="ECO:0000256" key="3">
    <source>
        <dbReference type="ARBA" id="ARBA00004496"/>
    </source>
</evidence>
<dbReference type="NCBIfam" id="NF009859">
    <property type="entry name" value="PRK13322.1-4"/>
    <property type="match status" value="1"/>
</dbReference>
<evidence type="ECO:0000256" key="5">
    <source>
        <dbReference type="ARBA" id="ARBA00011738"/>
    </source>
</evidence>
<dbReference type="AlphaFoldDB" id="A0A4Q9R7B9"/>
<comment type="cofactor">
    <cofactor evidence="16">
        <name>NH4(+)</name>
        <dbReference type="ChEBI" id="CHEBI:28938"/>
    </cofactor>
    <cofactor evidence="16">
        <name>K(+)</name>
        <dbReference type="ChEBI" id="CHEBI:29103"/>
    </cofactor>
    <text evidence="16">A monovalent cation. Ammonium or potassium.</text>
</comment>
<evidence type="ECO:0000256" key="7">
    <source>
        <dbReference type="ARBA" id="ARBA00022490"/>
    </source>
</evidence>
<dbReference type="GO" id="GO:0004594">
    <property type="term" value="F:pantothenate kinase activity"/>
    <property type="evidence" value="ECO:0007669"/>
    <property type="project" value="UniProtKB-UniRule"/>
</dbReference>
<evidence type="ECO:0000256" key="6">
    <source>
        <dbReference type="ARBA" id="ARBA00012102"/>
    </source>
</evidence>
<dbReference type="Proteomes" id="UP000293172">
    <property type="component" value="Unassembled WGS sequence"/>
</dbReference>
<evidence type="ECO:0000256" key="16">
    <source>
        <dbReference type="HAMAP-Rule" id="MF_01274"/>
    </source>
</evidence>
<dbReference type="PANTHER" id="PTHR34265:SF1">
    <property type="entry name" value="TYPE III PANTOTHENATE KINASE"/>
    <property type="match status" value="1"/>
</dbReference>
<evidence type="ECO:0000256" key="12">
    <source>
        <dbReference type="ARBA" id="ARBA00022958"/>
    </source>
</evidence>
<dbReference type="HAMAP" id="MF_01274">
    <property type="entry name" value="Pantothen_kinase_3"/>
    <property type="match status" value="1"/>
</dbReference>
<protein>
    <recommendedName>
        <fullName evidence="15 16">Type III pantothenate kinase</fullName>
        <ecNumber evidence="6 16">2.7.1.33</ecNumber>
    </recommendedName>
    <alternativeName>
        <fullName evidence="16">PanK-III</fullName>
    </alternativeName>
    <alternativeName>
        <fullName evidence="16">Pantothenic acid kinase</fullName>
    </alternativeName>
</protein>
<dbReference type="GO" id="GO:0005524">
    <property type="term" value="F:ATP binding"/>
    <property type="evidence" value="ECO:0007669"/>
    <property type="project" value="UniProtKB-UniRule"/>
</dbReference>
<evidence type="ECO:0000256" key="15">
    <source>
        <dbReference type="ARBA" id="ARBA00040883"/>
    </source>
</evidence>
<comment type="subcellular location">
    <subcellularLocation>
        <location evidence="3 16">Cytoplasm</location>
    </subcellularLocation>
</comment>
<keyword evidence="8 16" id="KW-0808">Transferase</keyword>
<accession>A0A4Q9R7B9</accession>
<feature type="binding site" evidence="16">
    <location>
        <begin position="6"/>
        <end position="13"/>
    </location>
    <ligand>
        <name>ATP</name>
        <dbReference type="ChEBI" id="CHEBI:30616"/>
    </ligand>
</feature>
<keyword evidence="16" id="KW-0479">Metal-binding</keyword>
<dbReference type="SUPFAM" id="SSF53067">
    <property type="entry name" value="Actin-like ATPase domain"/>
    <property type="match status" value="2"/>
</dbReference>
<feature type="binding site" evidence="16">
    <location>
        <begin position="101"/>
        <end position="104"/>
    </location>
    <ligand>
        <name>substrate</name>
    </ligand>
</feature>
<evidence type="ECO:0000256" key="10">
    <source>
        <dbReference type="ARBA" id="ARBA00022777"/>
    </source>
</evidence>
<feature type="binding site" evidence="16">
    <location>
        <position position="182"/>
    </location>
    <ligand>
        <name>substrate</name>
    </ligand>
</feature>
<sequence>MILELDCGNSFIKWRVVHDRDVSQILAGGIAGDDRELLQALRERFAQGLSFCRLVSVRTDEETALLVAALRDGFAIDCLIAAPSPQLAGVSNGYDEYQRLGLDRWLAVVGAYSLVGRACLILDLGTAITSDFVERAGRHLGGFICPGMPLMRNQLRTHTRRIRYDDVMAERAQHSLAPGRSTAEAVERGCLLMLRGFVSTQLELAREQCGEEVEVFLTGGDAALVAEWVPAARVMPDLVFVGLAIACPLPSARSC</sequence>
<dbReference type="EMBL" id="QJUM01000003">
    <property type="protein sequence ID" value="TBV09132.1"/>
    <property type="molecule type" value="Genomic_DNA"/>
</dbReference>
<dbReference type="NCBIfam" id="TIGR00671">
    <property type="entry name" value="baf"/>
    <property type="match status" value="1"/>
</dbReference>
<name>A0A4Q9R7B9_9GAMM</name>
<reference evidence="19 20" key="1">
    <citation type="submission" date="2018-06" db="EMBL/GenBank/DDBJ databases">
        <title>Three novel Pseudomonas species isolated from symptomatic oak.</title>
        <authorList>
            <person name="Bueno-Gonzalez V."/>
            <person name="Brady C."/>
        </authorList>
    </citation>
    <scope>NUCLEOTIDE SEQUENCE [LARGE SCALE GENOMIC DNA]</scope>
    <source>
        <strain evidence="18 19">P26B</strain>
        <strain evidence="17 20">P6B</strain>
    </source>
</reference>
<comment type="catalytic activity">
    <reaction evidence="1 16">
        <text>(R)-pantothenate + ATP = (R)-4'-phosphopantothenate + ADP + H(+)</text>
        <dbReference type="Rhea" id="RHEA:16373"/>
        <dbReference type="ChEBI" id="CHEBI:10986"/>
        <dbReference type="ChEBI" id="CHEBI:15378"/>
        <dbReference type="ChEBI" id="CHEBI:29032"/>
        <dbReference type="ChEBI" id="CHEBI:30616"/>
        <dbReference type="ChEBI" id="CHEBI:456216"/>
        <dbReference type="EC" id="2.7.1.33"/>
    </reaction>
</comment>
<comment type="similarity">
    <text evidence="14 16">Belongs to the type III pantothenate kinase family.</text>
</comment>
<keyword evidence="7 16" id="KW-0963">Cytoplasm</keyword>
<keyword evidence="11 16" id="KW-0067">ATP-binding</keyword>
<evidence type="ECO:0000256" key="14">
    <source>
        <dbReference type="ARBA" id="ARBA00038036"/>
    </source>
</evidence>
<feature type="binding site" evidence="16">
    <location>
        <position position="94"/>
    </location>
    <ligand>
        <name>substrate</name>
    </ligand>
</feature>
<evidence type="ECO:0000313" key="19">
    <source>
        <dbReference type="Proteomes" id="UP000291334"/>
    </source>
</evidence>
<evidence type="ECO:0000256" key="1">
    <source>
        <dbReference type="ARBA" id="ARBA00001206"/>
    </source>
</evidence>
<dbReference type="OrthoDB" id="9781305at2"/>
<keyword evidence="19" id="KW-1185">Reference proteome</keyword>
<dbReference type="UniPathway" id="UPA00241">
    <property type="reaction ID" value="UER00352"/>
</dbReference>
<comment type="pathway">
    <text evidence="4 16">Cofactor biosynthesis; coenzyme A biosynthesis; CoA from (R)-pantothenate: step 1/5.</text>
</comment>
<dbReference type="GO" id="GO:0015937">
    <property type="term" value="P:coenzyme A biosynthetic process"/>
    <property type="evidence" value="ECO:0007669"/>
    <property type="project" value="UniProtKB-UniRule"/>
</dbReference>
<evidence type="ECO:0000256" key="11">
    <source>
        <dbReference type="ARBA" id="ARBA00022840"/>
    </source>
</evidence>
<evidence type="ECO:0000256" key="8">
    <source>
        <dbReference type="ARBA" id="ARBA00022679"/>
    </source>
</evidence>
<gene>
    <name evidence="16" type="primary">coaX</name>
    <name evidence="18" type="ORF">DNK34_04180</name>
    <name evidence="17" type="ORF">DNK44_06485</name>
</gene>
<keyword evidence="10 16" id="KW-0418">Kinase</keyword>
<dbReference type="RefSeq" id="WP_131175059.1">
    <property type="nucleotide sequence ID" value="NZ_QJUL01000006.1"/>
</dbReference>
<comment type="cofactor">
    <cofactor evidence="2">
        <name>K(+)</name>
        <dbReference type="ChEBI" id="CHEBI:29103"/>
    </cofactor>
</comment>
<dbReference type="InterPro" id="IPR043129">
    <property type="entry name" value="ATPase_NBD"/>
</dbReference>
<comment type="caution">
    <text evidence="17">The sequence shown here is derived from an EMBL/GenBank/DDBJ whole genome shotgun (WGS) entry which is preliminary data.</text>
</comment>
<keyword evidence="13 16" id="KW-0173">Coenzyme A biosynthesis</keyword>
<dbReference type="EC" id="2.7.1.33" evidence="6 16"/>